<feature type="transmembrane region" description="Helical" evidence="2">
    <location>
        <begin position="177"/>
        <end position="196"/>
    </location>
</feature>
<keyword evidence="2" id="KW-0812">Transmembrane</keyword>
<accession>A0A6I9TAW6</accession>
<organism evidence="3 4">
    <name type="scientific">Sesamum indicum</name>
    <name type="common">Oriental sesame</name>
    <name type="synonym">Sesamum orientale</name>
    <dbReference type="NCBI Taxonomy" id="4182"/>
    <lineage>
        <taxon>Eukaryota</taxon>
        <taxon>Viridiplantae</taxon>
        <taxon>Streptophyta</taxon>
        <taxon>Embryophyta</taxon>
        <taxon>Tracheophyta</taxon>
        <taxon>Spermatophyta</taxon>
        <taxon>Magnoliopsida</taxon>
        <taxon>eudicotyledons</taxon>
        <taxon>Gunneridae</taxon>
        <taxon>Pentapetalae</taxon>
        <taxon>asterids</taxon>
        <taxon>lamiids</taxon>
        <taxon>Lamiales</taxon>
        <taxon>Pedaliaceae</taxon>
        <taxon>Sesamum</taxon>
    </lineage>
</organism>
<dbReference type="GeneID" id="105163025"/>
<dbReference type="AlphaFoldDB" id="A0A6I9TAW6"/>
<feature type="region of interest" description="Disordered" evidence="1">
    <location>
        <begin position="50"/>
        <end position="129"/>
    </location>
</feature>
<keyword evidence="3" id="KW-1185">Reference proteome</keyword>
<reference evidence="4" key="1">
    <citation type="submission" date="2025-08" db="UniProtKB">
        <authorList>
            <consortium name="RefSeq"/>
        </authorList>
    </citation>
    <scope>IDENTIFICATION</scope>
</reference>
<sequence length="248" mass="26319">MEYSNSKAKDVVVDIESGDASHGANVKRDPVSSKAKKSLNRLVGGILGYNKSAESEPSIKADASSAGGLVEDPHETTALLADNNPGQQPCQGLFPLAEKDHEKERRKAGKVKKAPKPPRPPKGPSLDAADMRLIKEISKIAMKKRERIERLKAYKKMKAARLPPPSSSSSSSFSPSSGGTISAMVITILFILVLIFQGLGSLGSSNLALTEAPQPAPETTDLSPIQLYKTVMSDDGAASSFLPPKSNN</sequence>
<proteinExistence type="predicted"/>
<feature type="compositionally biased region" description="Low complexity" evidence="1">
    <location>
        <begin position="167"/>
        <end position="177"/>
    </location>
</feature>
<dbReference type="RefSeq" id="XP_011079528.1">
    <property type="nucleotide sequence ID" value="XM_011081226.2"/>
</dbReference>
<dbReference type="KEGG" id="sind:105163025"/>
<dbReference type="PANTHER" id="PTHR34188">
    <property type="entry name" value="OS01G0299500 PROTEIN"/>
    <property type="match status" value="1"/>
</dbReference>
<evidence type="ECO:0000313" key="3">
    <source>
        <dbReference type="Proteomes" id="UP000504604"/>
    </source>
</evidence>
<dbReference type="OrthoDB" id="1899142at2759"/>
<feature type="compositionally biased region" description="Basic residues" evidence="1">
    <location>
        <begin position="106"/>
        <end position="116"/>
    </location>
</feature>
<dbReference type="PANTHER" id="PTHR34188:SF5">
    <property type="entry name" value="OS05G0131900 PROTEIN"/>
    <property type="match status" value="1"/>
</dbReference>
<keyword evidence="2" id="KW-1133">Transmembrane helix</keyword>
<name>A0A6I9TAW6_SESIN</name>
<evidence type="ECO:0000256" key="1">
    <source>
        <dbReference type="SAM" id="MobiDB-lite"/>
    </source>
</evidence>
<feature type="region of interest" description="Disordered" evidence="1">
    <location>
        <begin position="156"/>
        <end position="177"/>
    </location>
</feature>
<keyword evidence="2" id="KW-0472">Membrane</keyword>
<evidence type="ECO:0000313" key="4">
    <source>
        <dbReference type="RefSeq" id="XP_011079528.1"/>
    </source>
</evidence>
<dbReference type="InParanoid" id="A0A6I9TAW6"/>
<dbReference type="Proteomes" id="UP000504604">
    <property type="component" value="Linkage group LG6"/>
</dbReference>
<gene>
    <name evidence="4" type="primary">LOC105163025</name>
</gene>
<evidence type="ECO:0000256" key="2">
    <source>
        <dbReference type="SAM" id="Phobius"/>
    </source>
</evidence>
<protein>
    <submittedName>
        <fullName evidence="4">Uncharacterized protein LOC105163025</fullName>
    </submittedName>
</protein>